<accession>A0A150M8Y5</accession>
<evidence type="ECO:0000259" key="1">
    <source>
        <dbReference type="Pfam" id="PF09002"/>
    </source>
</evidence>
<dbReference type="Pfam" id="PF23400">
    <property type="entry name" value="CARF_Card1"/>
    <property type="match status" value="1"/>
</dbReference>
<organism evidence="3 4">
    <name type="scientific">Caldibacillus debilis</name>
    <dbReference type="NCBI Taxonomy" id="301148"/>
    <lineage>
        <taxon>Bacteria</taxon>
        <taxon>Bacillati</taxon>
        <taxon>Bacillota</taxon>
        <taxon>Bacilli</taxon>
        <taxon>Bacillales</taxon>
        <taxon>Bacillaceae</taxon>
        <taxon>Caldibacillus</taxon>
    </lineage>
</organism>
<dbReference type="EMBL" id="LQYT01000023">
    <property type="protein sequence ID" value="KYD21060.1"/>
    <property type="molecule type" value="Genomic_DNA"/>
</dbReference>
<dbReference type="InterPro" id="IPR015093">
    <property type="entry name" value="Card1_endonucl_dom"/>
</dbReference>
<feature type="domain" description="Card1 endonuclease" evidence="1">
    <location>
        <begin position="251"/>
        <end position="383"/>
    </location>
</feature>
<dbReference type="Gene3D" id="3.40.1350.10">
    <property type="match status" value="1"/>
</dbReference>
<dbReference type="Gene3D" id="3.40.50.10770">
    <property type="entry name" value="Hypothetical protein VC1899 like domain (Restriction endonuclease-like)"/>
    <property type="match status" value="1"/>
</dbReference>
<dbReference type="STRING" id="301148.B4135_1700"/>
<name>A0A150M8Y5_9BACI</name>
<protein>
    <recommendedName>
        <fullName evidence="5">DUF1887 domain-containing protein</fullName>
    </recommendedName>
</protein>
<evidence type="ECO:0008006" key="5">
    <source>
        <dbReference type="Google" id="ProtNLM"/>
    </source>
</evidence>
<dbReference type="GO" id="GO:0003676">
    <property type="term" value="F:nucleic acid binding"/>
    <property type="evidence" value="ECO:0007669"/>
    <property type="project" value="InterPro"/>
</dbReference>
<feature type="domain" description="Card1 CARF" evidence="2">
    <location>
        <begin position="4"/>
        <end position="140"/>
    </location>
</feature>
<proteinExistence type="predicted"/>
<evidence type="ECO:0000313" key="4">
    <source>
        <dbReference type="Proteomes" id="UP000075683"/>
    </source>
</evidence>
<reference evidence="3 4" key="1">
    <citation type="submission" date="2016-01" db="EMBL/GenBank/DDBJ databases">
        <title>Draft Genome Sequences of Seven Thermophilic Sporeformers Isolated from Foods.</title>
        <authorList>
            <person name="Berendsen E.M."/>
            <person name="Wells-Bennik M.H."/>
            <person name="Krawcyk A.O."/>
            <person name="De Jong A."/>
            <person name="Holsappel S."/>
            <person name="Eijlander R.T."/>
            <person name="Kuipers O.P."/>
        </authorList>
    </citation>
    <scope>NUCLEOTIDE SEQUENCE [LARGE SCALE GENOMIC DNA]</scope>
    <source>
        <strain evidence="3 4">B4135</strain>
    </source>
</reference>
<dbReference type="Proteomes" id="UP000075683">
    <property type="component" value="Unassembled WGS sequence"/>
</dbReference>
<evidence type="ECO:0000259" key="2">
    <source>
        <dbReference type="Pfam" id="PF23400"/>
    </source>
</evidence>
<dbReference type="PATRIC" id="fig|301148.3.peg.2276"/>
<dbReference type="InterPro" id="IPR056339">
    <property type="entry name" value="CARF_Card1"/>
</dbReference>
<dbReference type="AlphaFoldDB" id="A0A150M8Y5"/>
<dbReference type="Pfam" id="PF09002">
    <property type="entry name" value="Card1_endonuc"/>
    <property type="match status" value="1"/>
</dbReference>
<dbReference type="SUPFAM" id="SSF52980">
    <property type="entry name" value="Restriction endonuclease-like"/>
    <property type="match status" value="1"/>
</dbReference>
<dbReference type="RefSeq" id="WP_061568355.1">
    <property type="nucleotide sequence ID" value="NZ_LQYT01000023.1"/>
</dbReference>
<dbReference type="InterPro" id="IPR011856">
    <property type="entry name" value="tRNA_endonuc-like_dom_sf"/>
</dbReference>
<comment type="caution">
    <text evidence="3">The sequence shown here is derived from an EMBL/GenBank/DDBJ whole genome shotgun (WGS) entry which is preliminary data.</text>
</comment>
<dbReference type="InterPro" id="IPR011335">
    <property type="entry name" value="Restrct_endonuc-II-like"/>
</dbReference>
<gene>
    <name evidence="3" type="ORF">B4135_1700</name>
</gene>
<dbReference type="OrthoDB" id="9797116at2"/>
<evidence type="ECO:0000313" key="3">
    <source>
        <dbReference type="EMBL" id="KYD21060.1"/>
    </source>
</evidence>
<sequence>MSSILVNLISDQMVPIVLGAIHYKPSQMIYVRSQKPEYQQNVSRINRYLERYFLFDYREVIVDPFSIEDNINKLQQVIPQSDNVYINITGGTKLMAIAAFKVAQDRSIPSFYVDTANKRCIQFGTSEPDFPIGRLMVKDYIELIGAGILNEKTDYFRDEHRLAKLCSIVIQNQDKWDTFSSYIHESARQYPSSTLRFEVPLTITSKQNGHPITPDILFMRQLLQAGLLKYVNISQNKLIFEYCDQQAKNMLFTRGEWLEYYVFQTLNKLDLCDDVCAGVNIVWDKSSMDSGQLVHNELDILATRSSVLYGISCKSGKEKKEISQFLNEVEQYTRKLGGIFYKTALVVTRPLQPAQLERARQMNVRVLLAGRDEQRFIQELSEWMKK</sequence>